<proteinExistence type="predicted"/>
<dbReference type="InterPro" id="IPR025751">
    <property type="entry name" value="RsbRD_N_dom"/>
</dbReference>
<evidence type="ECO:0000259" key="1">
    <source>
        <dbReference type="Pfam" id="PF14361"/>
    </source>
</evidence>
<accession>A0A932M085</accession>
<evidence type="ECO:0000313" key="3">
    <source>
        <dbReference type="Proteomes" id="UP000741360"/>
    </source>
</evidence>
<reference evidence="2" key="1">
    <citation type="submission" date="2020-07" db="EMBL/GenBank/DDBJ databases">
        <title>Huge and variable diversity of episymbiotic CPR bacteria and DPANN archaea in groundwater ecosystems.</title>
        <authorList>
            <person name="He C.Y."/>
            <person name="Keren R."/>
            <person name="Whittaker M."/>
            <person name="Farag I.F."/>
            <person name="Doudna J."/>
            <person name="Cate J.H.D."/>
            <person name="Banfield J.F."/>
        </authorList>
    </citation>
    <scope>NUCLEOTIDE SEQUENCE</scope>
    <source>
        <strain evidence="2">NC_groundwater_717_Ag_S-0.2um_59_8</strain>
    </source>
</reference>
<protein>
    <submittedName>
        <fullName evidence="2">RsbRD N-terminal domain-containing protein</fullName>
    </submittedName>
</protein>
<dbReference type="EMBL" id="JACPSX010000025">
    <property type="protein sequence ID" value="MBI3013721.1"/>
    <property type="molecule type" value="Genomic_DNA"/>
</dbReference>
<dbReference type="Pfam" id="PF14361">
    <property type="entry name" value="RsbRD_N"/>
    <property type="match status" value="1"/>
</dbReference>
<sequence length="171" mass="19457">MKPKGDCSLMEVLKARKKTVVEVWLTRTLETYPEHTRRFLLREKDRFRNPVGHAFQEALPALFDELLGERDGARLEGLLDTIVRIRAVQDFSAAQAVGFIFLLKNIIREEARKEGEEAADALTALEGRIDELALLASGLYAKCREQILAIQAGESRRRMYLVERMQGRKAG</sequence>
<evidence type="ECO:0000313" key="2">
    <source>
        <dbReference type="EMBL" id="MBI3013721.1"/>
    </source>
</evidence>
<comment type="caution">
    <text evidence="2">The sequence shown here is derived from an EMBL/GenBank/DDBJ whole genome shotgun (WGS) entry which is preliminary data.</text>
</comment>
<gene>
    <name evidence="2" type="ORF">HYY65_01350</name>
</gene>
<name>A0A932M085_UNCTE</name>
<organism evidence="2 3">
    <name type="scientific">Tectimicrobiota bacterium</name>
    <dbReference type="NCBI Taxonomy" id="2528274"/>
    <lineage>
        <taxon>Bacteria</taxon>
        <taxon>Pseudomonadati</taxon>
        <taxon>Nitrospinota/Tectimicrobiota group</taxon>
        <taxon>Candidatus Tectimicrobiota</taxon>
    </lineage>
</organism>
<feature type="domain" description="RsbT co-antagonist protein RsbRD N-terminal" evidence="1">
    <location>
        <begin position="19"/>
        <end position="152"/>
    </location>
</feature>
<dbReference type="Proteomes" id="UP000741360">
    <property type="component" value="Unassembled WGS sequence"/>
</dbReference>
<dbReference type="AlphaFoldDB" id="A0A932M085"/>